<dbReference type="GO" id="GO:0016787">
    <property type="term" value="F:hydrolase activity"/>
    <property type="evidence" value="ECO:0007669"/>
    <property type="project" value="UniProtKB-KW"/>
</dbReference>
<evidence type="ECO:0000259" key="1">
    <source>
        <dbReference type="PROSITE" id="PS51462"/>
    </source>
</evidence>
<dbReference type="Gene3D" id="3.90.79.10">
    <property type="entry name" value="Nucleoside Triphosphate Pyrophosphohydrolase"/>
    <property type="match status" value="1"/>
</dbReference>
<protein>
    <submittedName>
        <fullName evidence="2">NUDIX hydrolase</fullName>
    </submittedName>
</protein>
<evidence type="ECO:0000313" key="3">
    <source>
        <dbReference type="Proteomes" id="UP001319080"/>
    </source>
</evidence>
<dbReference type="InterPro" id="IPR000086">
    <property type="entry name" value="NUDIX_hydrolase_dom"/>
</dbReference>
<dbReference type="Pfam" id="PF00293">
    <property type="entry name" value="NUDIX"/>
    <property type="match status" value="1"/>
</dbReference>
<dbReference type="Proteomes" id="UP001319080">
    <property type="component" value="Unassembled WGS sequence"/>
</dbReference>
<dbReference type="InterPro" id="IPR015797">
    <property type="entry name" value="NUDIX_hydrolase-like_dom_sf"/>
</dbReference>
<evidence type="ECO:0000313" key="2">
    <source>
        <dbReference type="EMBL" id="MBT1711247.1"/>
    </source>
</evidence>
<dbReference type="SUPFAM" id="SSF55811">
    <property type="entry name" value="Nudix"/>
    <property type="match status" value="1"/>
</dbReference>
<accession>A0AAP2E486</accession>
<name>A0AAP2E486_9BACT</name>
<dbReference type="PANTHER" id="PTHR43736">
    <property type="entry name" value="ADP-RIBOSE PYROPHOSPHATASE"/>
    <property type="match status" value="1"/>
</dbReference>
<dbReference type="RefSeq" id="WP_254086821.1">
    <property type="nucleotide sequence ID" value="NZ_JAHESE010000031.1"/>
</dbReference>
<feature type="domain" description="Nudix hydrolase" evidence="1">
    <location>
        <begin position="45"/>
        <end position="179"/>
    </location>
</feature>
<comment type="caution">
    <text evidence="2">The sequence shown here is derived from an EMBL/GenBank/DDBJ whole genome shotgun (WGS) entry which is preliminary data.</text>
</comment>
<keyword evidence="3" id="KW-1185">Reference proteome</keyword>
<dbReference type="CDD" id="cd03674">
    <property type="entry name" value="NUDIX_Hydrolase"/>
    <property type="match status" value="1"/>
</dbReference>
<organism evidence="2 3">
    <name type="scientific">Dawidia cretensis</name>
    <dbReference type="NCBI Taxonomy" id="2782350"/>
    <lineage>
        <taxon>Bacteria</taxon>
        <taxon>Pseudomonadati</taxon>
        <taxon>Bacteroidota</taxon>
        <taxon>Cytophagia</taxon>
        <taxon>Cytophagales</taxon>
        <taxon>Chryseotaleaceae</taxon>
        <taxon>Dawidia</taxon>
    </lineage>
</organism>
<dbReference type="PROSITE" id="PS51462">
    <property type="entry name" value="NUDIX"/>
    <property type="match status" value="1"/>
</dbReference>
<reference evidence="2 3" key="1">
    <citation type="submission" date="2021-05" db="EMBL/GenBank/DDBJ databases">
        <title>A Polyphasic approach of four new species of the genus Ohtaekwangia: Ohtaekwangia histidinii sp. nov., Ohtaekwangia cretensis sp. nov., Ohtaekwangia indiensis sp. nov., Ohtaekwangia reichenbachii sp. nov. from diverse environment.</title>
        <authorList>
            <person name="Octaviana S."/>
        </authorList>
    </citation>
    <scope>NUCLEOTIDE SEQUENCE [LARGE SCALE GENOMIC DNA]</scope>
    <source>
        <strain evidence="2 3">PWU5</strain>
    </source>
</reference>
<dbReference type="AlphaFoldDB" id="A0AAP2E486"/>
<dbReference type="EMBL" id="JAHESE010000031">
    <property type="protein sequence ID" value="MBT1711247.1"/>
    <property type="molecule type" value="Genomic_DNA"/>
</dbReference>
<sequence>MPSIVPLLHETLQAYSSHFAEELAFREQFLSLLTHPRAFHRDHLPGHITGSAWIVDSATKVVLLTHHAKLNKWLQPGGHADGDPDVQQVALREASEETGLKSLRLRTPVIFDIDIHTIPARKDFPEHLHFDVRFLLEADRHEPLVITHESNDLQWVALDRLTDYTTQRSMERMREKLRD</sequence>
<gene>
    <name evidence="2" type="ORF">KK062_23595</name>
</gene>
<proteinExistence type="predicted"/>
<keyword evidence="2" id="KW-0378">Hydrolase</keyword>
<dbReference type="PANTHER" id="PTHR43736:SF1">
    <property type="entry name" value="DIHYDRONEOPTERIN TRIPHOSPHATE DIPHOSPHATASE"/>
    <property type="match status" value="1"/>
</dbReference>